<organism evidence="2 3">
    <name type="scientific">Hepatospora eriocheir</name>
    <dbReference type="NCBI Taxonomy" id="1081669"/>
    <lineage>
        <taxon>Eukaryota</taxon>
        <taxon>Fungi</taxon>
        <taxon>Fungi incertae sedis</taxon>
        <taxon>Microsporidia</taxon>
        <taxon>Hepatosporidae</taxon>
        <taxon>Hepatospora</taxon>
    </lineage>
</organism>
<proteinExistence type="predicted"/>
<keyword evidence="1" id="KW-0812">Transmembrane</keyword>
<dbReference type="Proteomes" id="UP000192501">
    <property type="component" value="Unassembled WGS sequence"/>
</dbReference>
<comment type="caution">
    <text evidence="2">The sequence shown here is derived from an EMBL/GenBank/DDBJ whole genome shotgun (WGS) entry which is preliminary data.</text>
</comment>
<dbReference type="VEuPathDB" id="MicrosporidiaDB:A0H76_1019"/>
<accession>A0A1X0Q693</accession>
<gene>
    <name evidence="2" type="ORF">A0H76_1019</name>
</gene>
<evidence type="ECO:0000313" key="3">
    <source>
        <dbReference type="Proteomes" id="UP000192501"/>
    </source>
</evidence>
<evidence type="ECO:0000313" key="2">
    <source>
        <dbReference type="EMBL" id="ORD95279.1"/>
    </source>
</evidence>
<reference evidence="2 3" key="1">
    <citation type="journal article" date="2017" name="Environ. Microbiol.">
        <title>Decay of the glycolytic pathway and adaptation to intranuclear parasitism within Enterocytozoonidae microsporidia.</title>
        <authorList>
            <person name="Wiredu Boakye D."/>
            <person name="Jaroenlak P."/>
            <person name="Prachumwat A."/>
            <person name="Williams T.A."/>
            <person name="Bateman K.S."/>
            <person name="Itsathitphaisarn O."/>
            <person name="Sritunyalucksana K."/>
            <person name="Paszkiewicz K.H."/>
            <person name="Moore K.A."/>
            <person name="Stentiford G.D."/>
            <person name="Williams B.A."/>
        </authorList>
    </citation>
    <scope>NUCLEOTIDE SEQUENCE [LARGE SCALE GENOMIC DNA]</scope>
    <source>
        <strain evidence="3">canceri</strain>
    </source>
</reference>
<name>A0A1X0Q693_9MICR</name>
<feature type="transmembrane region" description="Helical" evidence="1">
    <location>
        <begin position="6"/>
        <end position="24"/>
    </location>
</feature>
<keyword evidence="1" id="KW-0472">Membrane</keyword>
<keyword evidence="1" id="KW-1133">Transmembrane helix</keyword>
<dbReference type="EMBL" id="LTAI01001550">
    <property type="protein sequence ID" value="ORD95279.1"/>
    <property type="molecule type" value="Genomic_DNA"/>
</dbReference>
<evidence type="ECO:0000256" key="1">
    <source>
        <dbReference type="SAM" id="Phobius"/>
    </source>
</evidence>
<sequence length="64" mass="7444">MVAALFIIENFLNLVLIGSVYSIFNSFRLNLQLMISKLYFFFASIVRVSEKSFSKVIIFKKKSE</sequence>
<dbReference type="AlphaFoldDB" id="A0A1X0Q693"/>
<protein>
    <submittedName>
        <fullName evidence="2">Uncharacterized protein</fullName>
    </submittedName>
</protein>